<evidence type="ECO:0000259" key="1">
    <source>
        <dbReference type="SMART" id="SM00220"/>
    </source>
</evidence>
<dbReference type="SUPFAM" id="SSF56112">
    <property type="entry name" value="Protein kinase-like (PK-like)"/>
    <property type="match status" value="1"/>
</dbReference>
<name>A0A6A6E861_9PEZI</name>
<dbReference type="SMART" id="SM00220">
    <property type="entry name" value="S_TKc"/>
    <property type="match status" value="1"/>
</dbReference>
<accession>A0A6A6E861</accession>
<dbReference type="OrthoDB" id="4062651at2759"/>
<feature type="domain" description="Protein kinase" evidence="1">
    <location>
        <begin position="149"/>
        <end position="331"/>
    </location>
</feature>
<organism evidence="2 3">
    <name type="scientific">Zopfia rhizophila CBS 207.26</name>
    <dbReference type="NCBI Taxonomy" id="1314779"/>
    <lineage>
        <taxon>Eukaryota</taxon>
        <taxon>Fungi</taxon>
        <taxon>Dikarya</taxon>
        <taxon>Ascomycota</taxon>
        <taxon>Pezizomycotina</taxon>
        <taxon>Dothideomycetes</taxon>
        <taxon>Dothideomycetes incertae sedis</taxon>
        <taxon>Zopfiaceae</taxon>
        <taxon>Zopfia</taxon>
    </lineage>
</organism>
<dbReference type="InterPro" id="IPR011009">
    <property type="entry name" value="Kinase-like_dom_sf"/>
</dbReference>
<dbReference type="AlphaFoldDB" id="A0A6A6E861"/>
<dbReference type="InterPro" id="IPR000719">
    <property type="entry name" value="Prot_kinase_dom"/>
</dbReference>
<reference evidence="2" key="1">
    <citation type="journal article" date="2020" name="Stud. Mycol.">
        <title>101 Dothideomycetes genomes: a test case for predicting lifestyles and emergence of pathogens.</title>
        <authorList>
            <person name="Haridas S."/>
            <person name="Albert R."/>
            <person name="Binder M."/>
            <person name="Bloem J."/>
            <person name="Labutti K."/>
            <person name="Salamov A."/>
            <person name="Andreopoulos B."/>
            <person name="Baker S."/>
            <person name="Barry K."/>
            <person name="Bills G."/>
            <person name="Bluhm B."/>
            <person name="Cannon C."/>
            <person name="Castanera R."/>
            <person name="Culley D."/>
            <person name="Daum C."/>
            <person name="Ezra D."/>
            <person name="Gonzalez J."/>
            <person name="Henrissat B."/>
            <person name="Kuo A."/>
            <person name="Liang C."/>
            <person name="Lipzen A."/>
            <person name="Lutzoni F."/>
            <person name="Magnuson J."/>
            <person name="Mondo S."/>
            <person name="Nolan M."/>
            <person name="Ohm R."/>
            <person name="Pangilinan J."/>
            <person name="Park H.-J."/>
            <person name="Ramirez L."/>
            <person name="Alfaro M."/>
            <person name="Sun H."/>
            <person name="Tritt A."/>
            <person name="Yoshinaga Y."/>
            <person name="Zwiers L.-H."/>
            <person name="Turgeon B."/>
            <person name="Goodwin S."/>
            <person name="Spatafora J."/>
            <person name="Crous P."/>
            <person name="Grigoriev I."/>
        </authorList>
    </citation>
    <scope>NUCLEOTIDE SEQUENCE</scope>
    <source>
        <strain evidence="2">CBS 207.26</strain>
    </source>
</reference>
<evidence type="ECO:0000313" key="2">
    <source>
        <dbReference type="EMBL" id="KAF2188147.1"/>
    </source>
</evidence>
<gene>
    <name evidence="2" type="ORF">K469DRAFT_737535</name>
</gene>
<evidence type="ECO:0000313" key="3">
    <source>
        <dbReference type="Proteomes" id="UP000800200"/>
    </source>
</evidence>
<sequence>MPHPHSHPLTLFSLKPKNDKVKDVVVYPYNNHLISILNDSKGILALNVSFYIHLKSYNTLTTLGHGDTNIFIDNTSITKLQYSFKINLDTNIIMLYNSENAMPFKHKRLHQVIIQEDLNTIIRISSERRNLIQFKPHTAGPQQLKRRYARIEVPLRSRQFGTVHRAVNVDSGKLMAVKILQQPTGALKQDYALKHEPHIVDYIASQGWDGPEIEIFIGLKKRTLESLVKSRSCPPITDSVFYHMLQALDYFSLCNRTISVLTSVGSPIYIAPEIFQKGKQTHKIDTLNVGEFRQAVLFAALSIDTVLKIREMVIVNPEERASVAQMLIKCYNREGLSTLRNKILALINSLVITAAATRAPALALLTLTTQTALKNPRGL</sequence>
<dbReference type="GO" id="GO:0005524">
    <property type="term" value="F:ATP binding"/>
    <property type="evidence" value="ECO:0007669"/>
    <property type="project" value="InterPro"/>
</dbReference>
<protein>
    <recommendedName>
        <fullName evidence="1">Protein kinase domain-containing protein</fullName>
    </recommendedName>
</protein>
<proteinExistence type="predicted"/>
<dbReference type="Proteomes" id="UP000800200">
    <property type="component" value="Unassembled WGS sequence"/>
</dbReference>
<dbReference type="GO" id="GO:0004672">
    <property type="term" value="F:protein kinase activity"/>
    <property type="evidence" value="ECO:0007669"/>
    <property type="project" value="InterPro"/>
</dbReference>
<dbReference type="EMBL" id="ML994624">
    <property type="protein sequence ID" value="KAF2188147.1"/>
    <property type="molecule type" value="Genomic_DNA"/>
</dbReference>
<keyword evidence="3" id="KW-1185">Reference proteome</keyword>